<name>A0A4R6JYY0_9ACTN</name>
<dbReference type="GO" id="GO:0052621">
    <property type="term" value="F:diguanylate cyclase activity"/>
    <property type="evidence" value="ECO:0007669"/>
    <property type="project" value="TreeGrafter"/>
</dbReference>
<dbReference type="GO" id="GO:1902201">
    <property type="term" value="P:negative regulation of bacterial-type flagellum-dependent cell motility"/>
    <property type="evidence" value="ECO:0007669"/>
    <property type="project" value="TreeGrafter"/>
</dbReference>
<dbReference type="InterPro" id="IPR011990">
    <property type="entry name" value="TPR-like_helical_dom_sf"/>
</dbReference>
<accession>A0A4R6JYY0</accession>
<dbReference type="PANTHER" id="PTHR45138:SF9">
    <property type="entry name" value="DIGUANYLATE CYCLASE DGCM-RELATED"/>
    <property type="match status" value="1"/>
</dbReference>
<comment type="caution">
    <text evidence="2">The sequence shown here is derived from an EMBL/GenBank/DDBJ whole genome shotgun (WGS) entry which is preliminary data.</text>
</comment>
<dbReference type="InterPro" id="IPR029787">
    <property type="entry name" value="Nucleotide_cyclase"/>
</dbReference>
<reference evidence="2 3" key="1">
    <citation type="submission" date="2019-03" db="EMBL/GenBank/DDBJ databases">
        <title>Sequencing the genomes of 1000 actinobacteria strains.</title>
        <authorList>
            <person name="Klenk H.-P."/>
        </authorList>
    </citation>
    <scope>NUCLEOTIDE SEQUENCE [LARGE SCALE GENOMIC DNA]</scope>
    <source>
        <strain evidence="2 3">DSM 43805</strain>
    </source>
</reference>
<evidence type="ECO:0000313" key="2">
    <source>
        <dbReference type="EMBL" id="TDO40496.1"/>
    </source>
</evidence>
<dbReference type="EMBL" id="SNWR01000001">
    <property type="protein sequence ID" value="TDO40496.1"/>
    <property type="molecule type" value="Genomic_DNA"/>
</dbReference>
<dbReference type="InterPro" id="IPR000160">
    <property type="entry name" value="GGDEF_dom"/>
</dbReference>
<dbReference type="Gene3D" id="3.30.70.270">
    <property type="match status" value="1"/>
</dbReference>
<dbReference type="AlphaFoldDB" id="A0A4R6JYY0"/>
<dbReference type="RefSeq" id="WP_133874664.1">
    <property type="nucleotide sequence ID" value="NZ_BOMD01000007.1"/>
</dbReference>
<dbReference type="PANTHER" id="PTHR45138">
    <property type="entry name" value="REGULATORY COMPONENTS OF SENSORY TRANSDUCTION SYSTEM"/>
    <property type="match status" value="1"/>
</dbReference>
<gene>
    <name evidence="2" type="ORF">C8E87_4211</name>
</gene>
<dbReference type="SUPFAM" id="SSF55073">
    <property type="entry name" value="Nucleotide cyclase"/>
    <property type="match status" value="1"/>
</dbReference>
<dbReference type="GO" id="GO:0005886">
    <property type="term" value="C:plasma membrane"/>
    <property type="evidence" value="ECO:0007669"/>
    <property type="project" value="TreeGrafter"/>
</dbReference>
<dbReference type="OrthoDB" id="23692at2"/>
<dbReference type="Gene3D" id="1.25.40.10">
    <property type="entry name" value="Tetratricopeptide repeat domain"/>
    <property type="match status" value="1"/>
</dbReference>
<dbReference type="Pfam" id="PF00990">
    <property type="entry name" value="GGDEF"/>
    <property type="match status" value="1"/>
</dbReference>
<protein>
    <submittedName>
        <fullName evidence="2">Diguanylate cyclase (GGDEF)-like protein</fullName>
    </submittedName>
</protein>
<dbReference type="InterPro" id="IPR050469">
    <property type="entry name" value="Diguanylate_Cyclase"/>
</dbReference>
<proteinExistence type="predicted"/>
<evidence type="ECO:0000259" key="1">
    <source>
        <dbReference type="PROSITE" id="PS50887"/>
    </source>
</evidence>
<dbReference type="InterPro" id="IPR043128">
    <property type="entry name" value="Rev_trsase/Diguanyl_cyclase"/>
</dbReference>
<evidence type="ECO:0000313" key="3">
    <source>
        <dbReference type="Proteomes" id="UP000294901"/>
    </source>
</evidence>
<dbReference type="SMART" id="SM00267">
    <property type="entry name" value="GGDEF"/>
    <property type="match status" value="1"/>
</dbReference>
<dbReference type="NCBIfam" id="TIGR00254">
    <property type="entry name" value="GGDEF"/>
    <property type="match status" value="1"/>
</dbReference>
<organism evidence="2 3">
    <name type="scientific">Paractinoplanes brasiliensis</name>
    <dbReference type="NCBI Taxonomy" id="52695"/>
    <lineage>
        <taxon>Bacteria</taxon>
        <taxon>Bacillati</taxon>
        <taxon>Actinomycetota</taxon>
        <taxon>Actinomycetes</taxon>
        <taxon>Micromonosporales</taxon>
        <taxon>Micromonosporaceae</taxon>
        <taxon>Paractinoplanes</taxon>
    </lineage>
</organism>
<feature type="domain" description="GGDEF" evidence="1">
    <location>
        <begin position="380"/>
        <end position="507"/>
    </location>
</feature>
<dbReference type="GO" id="GO:0043709">
    <property type="term" value="P:cell adhesion involved in single-species biofilm formation"/>
    <property type="evidence" value="ECO:0007669"/>
    <property type="project" value="TreeGrafter"/>
</dbReference>
<sequence length="507" mass="54448">MSWLDQLAENTEELRRAGRLQQNGRSAEALPILDKVLAAATDPTTRAYALVQRFGALINLGRIAELATAMTIAENAVREIPDAYLRGQMHAFAALGAHLERNLDRGVTHLVQASRALAAVQDNDSETAWGWHDLAMAYSYLGFHGHALTAIEQARQVGAAVGLPPEIFAAPGIRLRNAVSLDHQGDTDGCLRVLRDIDAELSRYVAIGADHMRPGSRAAYGYSLARRAALGEDTEENAAEWLTGGGDSVRTRDLQHLGHVCLVMAAGRPAQALSMLDSVPVSAEILGAAEPARLRSICHAAAGDHEAAHSADRYAFRLAAQRIDRLRDGYLDGVAARLDAQETQRDPGRYGDETLTDPLTGLPNRRQLERYVATMLQRGERAAIGVCDLIGFTEVNARHGRHCGDLVLQRIAGVLNRVMRRGDFVARFAGDEFVVVLPGAGTAQAAEVSRRITAATNAENWQILVPGTPISLAAGWSEVGANGRTLSAALAAAAANRLPTRPLSEMT</sequence>
<keyword evidence="3" id="KW-1185">Reference proteome</keyword>
<dbReference type="Proteomes" id="UP000294901">
    <property type="component" value="Unassembled WGS sequence"/>
</dbReference>
<dbReference type="CDD" id="cd01949">
    <property type="entry name" value="GGDEF"/>
    <property type="match status" value="1"/>
</dbReference>
<dbReference type="PROSITE" id="PS50887">
    <property type="entry name" value="GGDEF"/>
    <property type="match status" value="1"/>
</dbReference>